<accession>F2U790</accession>
<evidence type="ECO:0000256" key="1">
    <source>
        <dbReference type="ARBA" id="ARBA00012552"/>
    </source>
</evidence>
<dbReference type="PROSITE" id="PS51194">
    <property type="entry name" value="HELICASE_CTER"/>
    <property type="match status" value="1"/>
</dbReference>
<dbReference type="InParanoid" id="F2U790"/>
<dbReference type="SMART" id="SM00490">
    <property type="entry name" value="HELICc"/>
    <property type="match status" value="1"/>
</dbReference>
<reference evidence="11" key="1">
    <citation type="submission" date="2009-08" db="EMBL/GenBank/DDBJ databases">
        <title>Annotation of Salpingoeca rosetta.</title>
        <authorList>
            <consortium name="The Broad Institute Genome Sequencing Platform"/>
            <person name="Russ C."/>
            <person name="Cuomo C."/>
            <person name="Burger G."/>
            <person name="Gray M.W."/>
            <person name="Holland P.W.H."/>
            <person name="King N."/>
            <person name="Lang F.B.F."/>
            <person name="Roger A.J."/>
            <person name="Ruiz-Trillo I."/>
            <person name="Young S.K."/>
            <person name="Zeng Q."/>
            <person name="Gargeya S."/>
            <person name="Alvarado L."/>
            <person name="Berlin A."/>
            <person name="Chapman S.B."/>
            <person name="Chen Z."/>
            <person name="Freedman E."/>
            <person name="Gellesch M."/>
            <person name="Goldberg J."/>
            <person name="Griggs A."/>
            <person name="Gujja S."/>
            <person name="Heilman E."/>
            <person name="Heiman D."/>
            <person name="Howarth C."/>
            <person name="Mehta T."/>
            <person name="Neiman D."/>
            <person name="Pearson M."/>
            <person name="Roberts A."/>
            <person name="Saif S."/>
            <person name="Shea T."/>
            <person name="Shenoy N."/>
            <person name="Sisk P."/>
            <person name="Stolte C."/>
            <person name="Sykes S."/>
            <person name="White J."/>
            <person name="Yandava C."/>
            <person name="Haas B."/>
            <person name="Nusbaum C."/>
            <person name="Birren B."/>
        </authorList>
    </citation>
    <scope>NUCLEOTIDE SEQUENCE [LARGE SCALE GENOMIC DNA]</scope>
    <source>
        <strain evidence="11">ATCC 50818</strain>
    </source>
</reference>
<dbReference type="GO" id="GO:0045943">
    <property type="term" value="P:positive regulation of transcription by RNA polymerase I"/>
    <property type="evidence" value="ECO:0007669"/>
    <property type="project" value="TreeGrafter"/>
</dbReference>
<evidence type="ECO:0000259" key="9">
    <source>
        <dbReference type="PROSITE" id="PS51192"/>
    </source>
</evidence>
<dbReference type="SMART" id="SM00847">
    <property type="entry name" value="HA2"/>
    <property type="match status" value="1"/>
</dbReference>
<feature type="region of interest" description="Disordered" evidence="8">
    <location>
        <begin position="1"/>
        <end position="79"/>
    </location>
</feature>
<dbReference type="eggNOG" id="KOG0922">
    <property type="taxonomic scope" value="Eukaryota"/>
</dbReference>
<dbReference type="GO" id="GO:0005524">
    <property type="term" value="F:ATP binding"/>
    <property type="evidence" value="ECO:0007669"/>
    <property type="project" value="UniProtKB-KW"/>
</dbReference>
<keyword evidence="5" id="KW-0347">Helicase</keyword>
<dbReference type="PANTHER" id="PTHR18934">
    <property type="entry name" value="ATP-DEPENDENT RNA HELICASE"/>
    <property type="match status" value="1"/>
</dbReference>
<dbReference type="GO" id="GO:0003724">
    <property type="term" value="F:RNA helicase activity"/>
    <property type="evidence" value="ECO:0007669"/>
    <property type="project" value="UniProtKB-EC"/>
</dbReference>
<dbReference type="Pfam" id="PF00270">
    <property type="entry name" value="DEAD"/>
    <property type="match status" value="1"/>
</dbReference>
<dbReference type="Pfam" id="PF04408">
    <property type="entry name" value="WHD_HA2"/>
    <property type="match status" value="1"/>
</dbReference>
<evidence type="ECO:0000256" key="7">
    <source>
        <dbReference type="ARBA" id="ARBA00047984"/>
    </source>
</evidence>
<dbReference type="GeneID" id="16075393"/>
<feature type="compositionally biased region" description="Basic and acidic residues" evidence="8">
    <location>
        <begin position="35"/>
        <end position="51"/>
    </location>
</feature>
<keyword evidence="2" id="KW-0507">mRNA processing</keyword>
<evidence type="ECO:0000256" key="8">
    <source>
        <dbReference type="SAM" id="MobiDB-lite"/>
    </source>
</evidence>
<evidence type="ECO:0000313" key="12">
    <source>
        <dbReference type="Proteomes" id="UP000007799"/>
    </source>
</evidence>
<evidence type="ECO:0000259" key="10">
    <source>
        <dbReference type="PROSITE" id="PS51194"/>
    </source>
</evidence>
<evidence type="ECO:0000256" key="6">
    <source>
        <dbReference type="ARBA" id="ARBA00022840"/>
    </source>
</evidence>
<dbReference type="Pfam" id="PF21010">
    <property type="entry name" value="HA2_C"/>
    <property type="match status" value="1"/>
</dbReference>
<dbReference type="Gene3D" id="1.20.120.1080">
    <property type="match status" value="1"/>
</dbReference>
<keyword evidence="6" id="KW-0067">ATP-binding</keyword>
<dbReference type="OMA" id="APVHDFV"/>
<dbReference type="Proteomes" id="UP000007799">
    <property type="component" value="Unassembled WGS sequence"/>
</dbReference>
<dbReference type="FunFam" id="3.40.50.300:FF:000145">
    <property type="entry name" value="probable ATP-dependent RNA helicase DHX40"/>
    <property type="match status" value="1"/>
</dbReference>
<evidence type="ECO:0000256" key="4">
    <source>
        <dbReference type="ARBA" id="ARBA00022801"/>
    </source>
</evidence>
<dbReference type="Pfam" id="PF00271">
    <property type="entry name" value="Helicase_C"/>
    <property type="match status" value="1"/>
</dbReference>
<dbReference type="EC" id="3.6.4.13" evidence="1"/>
<dbReference type="CDD" id="cd18791">
    <property type="entry name" value="SF2_C_RHA"/>
    <property type="match status" value="1"/>
</dbReference>
<feature type="domain" description="Helicase C-terminal" evidence="10">
    <location>
        <begin position="297"/>
        <end position="464"/>
    </location>
</feature>
<keyword evidence="3" id="KW-0547">Nucleotide-binding</keyword>
<gene>
    <name evidence="11" type="ORF">PTSG_03916</name>
</gene>
<dbReference type="InterPro" id="IPR027417">
    <property type="entry name" value="P-loop_NTPase"/>
</dbReference>
<evidence type="ECO:0000256" key="5">
    <source>
        <dbReference type="ARBA" id="ARBA00022806"/>
    </source>
</evidence>
<dbReference type="STRING" id="946362.F2U790"/>
<dbReference type="InterPro" id="IPR011545">
    <property type="entry name" value="DEAD/DEAH_box_helicase_dom"/>
</dbReference>
<dbReference type="InterPro" id="IPR001650">
    <property type="entry name" value="Helicase_C-like"/>
</dbReference>
<organism evidence="12">
    <name type="scientific">Salpingoeca rosetta (strain ATCC 50818 / BSB-021)</name>
    <dbReference type="NCBI Taxonomy" id="946362"/>
    <lineage>
        <taxon>Eukaryota</taxon>
        <taxon>Choanoflagellata</taxon>
        <taxon>Craspedida</taxon>
        <taxon>Salpingoecidae</taxon>
        <taxon>Salpingoeca</taxon>
    </lineage>
</organism>
<keyword evidence="4" id="KW-0378">Hydrolase</keyword>
<dbReference type="PROSITE" id="PS51192">
    <property type="entry name" value="HELICASE_ATP_BIND_1"/>
    <property type="match status" value="1"/>
</dbReference>
<dbReference type="PROSITE" id="PS00690">
    <property type="entry name" value="DEAH_ATP_HELICASE"/>
    <property type="match status" value="1"/>
</dbReference>
<dbReference type="PANTHER" id="PTHR18934:SF118">
    <property type="entry name" value="ATP-DEPENDENT RNA HELICASE DHX33"/>
    <property type="match status" value="1"/>
</dbReference>
<dbReference type="OrthoDB" id="10253254at2759"/>
<dbReference type="GO" id="GO:0006397">
    <property type="term" value="P:mRNA processing"/>
    <property type="evidence" value="ECO:0007669"/>
    <property type="project" value="UniProtKB-KW"/>
</dbReference>
<sequence length="709" mass="78818">MMMMTGRGDGGSGGGGELAHKRAKHGGSGGRHTAKTKEKVKKVVEFKDKGTKTGNRGSDADKGSGSSGNSDAGKKEMSAEEIGKLREDLPIFNARPSLMKMIKQQQFNIVIGETGSGKTTQLPQYLYEDQINAYKDKHGKRRYGAIAITQPRRVAAITVAQRVAWERSSKVGKLVGYSVRFDELTSPSTRIKYMTDGMLLREAMSDRHLEQYSVIVLDEAHERTVHTDVLFALVKDIAQKRQDLKVVVMSATLQADTFVNYFGGQVQPFHVAGRTYPVEVMYTREPVEDYIQAALITITQLHQEGDEEGDILVFLTGLNLSSACCTMHMPESLQQLMVCPMYGALAPQEQLRAFAPAPPNTRKVILATNIAETSITIHGIKYVVDPGLVKQRVFNARTGMDVLSVVPVSKAQARQRCGRAGRHTSGTCYRLYCERTFLDLPTDTEPEILRCNLSSVVLQLLALNVEDILGFDFITPPPESALIAALETLHALQAISDAGKLTKLGKKMAQFPVEPKLARTLLFTNKFMCLNEILSLVSLLAVENIFVTPHRAKAKAEAKKRLFLSSEGDHATLLKAFTACKKAKFSGSWCFDHFINSRAMRTVVDTRKQLKDLCVRLNLEDTSCAPDTVAYRKCLLAGFFQNIALLQPDQSYKVVKTNQETHIPSCILFNELVLTNRRYMRNCCIIDPSWLVEVAPNFFSRQQEDQGQH</sequence>
<dbReference type="AlphaFoldDB" id="F2U790"/>
<dbReference type="EMBL" id="GL832963">
    <property type="protein sequence ID" value="EGD83307.1"/>
    <property type="molecule type" value="Genomic_DNA"/>
</dbReference>
<evidence type="ECO:0000313" key="11">
    <source>
        <dbReference type="EMBL" id="EGD83307.1"/>
    </source>
</evidence>
<dbReference type="InterPro" id="IPR002464">
    <property type="entry name" value="DNA/RNA_helicase_DEAH_CS"/>
</dbReference>
<dbReference type="SMART" id="SM00487">
    <property type="entry name" value="DEXDc"/>
    <property type="match status" value="1"/>
</dbReference>
<dbReference type="SUPFAM" id="SSF52540">
    <property type="entry name" value="P-loop containing nucleoside triphosphate hydrolases"/>
    <property type="match status" value="1"/>
</dbReference>
<dbReference type="GO" id="GO:0003725">
    <property type="term" value="F:double-stranded RNA binding"/>
    <property type="evidence" value="ECO:0007669"/>
    <property type="project" value="TreeGrafter"/>
</dbReference>
<protein>
    <recommendedName>
        <fullName evidence="1">RNA helicase</fullName>
        <ecNumber evidence="1">3.6.4.13</ecNumber>
    </recommendedName>
</protein>
<dbReference type="FunFam" id="3.40.50.300:FF:000615">
    <property type="entry name" value="pre-mRNA-splicing factor ATP-dependent RNA helicase DEAH7"/>
    <property type="match status" value="1"/>
</dbReference>
<dbReference type="Gene3D" id="3.40.50.300">
    <property type="entry name" value="P-loop containing nucleotide triphosphate hydrolases"/>
    <property type="match status" value="2"/>
</dbReference>
<name>F2U790_SALR5</name>
<dbReference type="InterPro" id="IPR014001">
    <property type="entry name" value="Helicase_ATP-bd"/>
</dbReference>
<dbReference type="GO" id="GO:0005730">
    <property type="term" value="C:nucleolus"/>
    <property type="evidence" value="ECO:0007669"/>
    <property type="project" value="TreeGrafter"/>
</dbReference>
<feature type="domain" description="Helicase ATP-binding" evidence="9">
    <location>
        <begin position="99"/>
        <end position="271"/>
    </location>
</feature>
<dbReference type="KEGG" id="sre:PTSG_03916"/>
<dbReference type="InterPro" id="IPR007502">
    <property type="entry name" value="Helicase-assoc_dom"/>
</dbReference>
<dbReference type="Pfam" id="PF07717">
    <property type="entry name" value="OB_NTP_bind"/>
    <property type="match status" value="1"/>
</dbReference>
<dbReference type="RefSeq" id="XP_004994811.1">
    <property type="nucleotide sequence ID" value="XM_004994754.1"/>
</dbReference>
<proteinExistence type="predicted"/>
<dbReference type="GO" id="GO:0016787">
    <property type="term" value="F:hydrolase activity"/>
    <property type="evidence" value="ECO:0007669"/>
    <property type="project" value="UniProtKB-KW"/>
</dbReference>
<dbReference type="InterPro" id="IPR048333">
    <property type="entry name" value="HA2_WH"/>
</dbReference>
<evidence type="ECO:0000256" key="2">
    <source>
        <dbReference type="ARBA" id="ARBA00022664"/>
    </source>
</evidence>
<comment type="catalytic activity">
    <reaction evidence="7">
        <text>ATP + H2O = ADP + phosphate + H(+)</text>
        <dbReference type="Rhea" id="RHEA:13065"/>
        <dbReference type="ChEBI" id="CHEBI:15377"/>
        <dbReference type="ChEBI" id="CHEBI:15378"/>
        <dbReference type="ChEBI" id="CHEBI:30616"/>
        <dbReference type="ChEBI" id="CHEBI:43474"/>
        <dbReference type="ChEBI" id="CHEBI:456216"/>
        <dbReference type="EC" id="3.6.4.13"/>
    </reaction>
</comment>
<evidence type="ECO:0000256" key="3">
    <source>
        <dbReference type="ARBA" id="ARBA00022741"/>
    </source>
</evidence>
<keyword evidence="12" id="KW-1185">Reference proteome</keyword>
<feature type="compositionally biased region" description="Gly residues" evidence="8">
    <location>
        <begin position="7"/>
        <end position="17"/>
    </location>
</feature>
<dbReference type="InterPro" id="IPR011709">
    <property type="entry name" value="DEAD-box_helicase_OB_fold"/>
</dbReference>